<feature type="signal peptide" evidence="2">
    <location>
        <begin position="1"/>
        <end position="22"/>
    </location>
</feature>
<comment type="caution">
    <text evidence="3">The sequence shown here is derived from an EMBL/GenBank/DDBJ whole genome shotgun (WGS) entry which is preliminary data.</text>
</comment>
<reference evidence="3 4" key="1">
    <citation type="submission" date="2020-03" db="EMBL/GenBank/DDBJ databases">
        <title>Two novel Motilibacter sp.</title>
        <authorList>
            <person name="Liu S."/>
        </authorList>
    </citation>
    <scope>NUCLEOTIDE SEQUENCE [LARGE SCALE GENOMIC DNA]</scope>
    <source>
        <strain evidence="3 4">E257</strain>
    </source>
</reference>
<sequence>MLPFLAGAGTTAVLLLGASALADDAADDVGADLRAVGPQPAASPSPSPTPSATAYDNAVPAPEETGAYEPPSTPEPYPSGDSDPSPGDQVAGAGDPSCPDPTVTVATADELTDALATAQAGDSIALAPGTYNGAFVATGAGTQDAPIALCGPADAVLEGNGPDDDYVLHLDGVSHWRVAGFTVRDGQKGVMADGAVSTVISGLTVEDIGDEAIHLRGFSTDNLVEGNTVRRTGLRKPKYGEGIYIGTAKSNWCDITDCEPDRSDRNVVRGNTISETTAEAVDIKEGTTGGKLVDNTFDGSAIDEAGADSWVDVKGNDWVVQGNTGVNSPEDGFQTHEILGGWGQGNVFRDNVARVNGPGHGFSLTPVNDNRVSCDNKASGAKQGLANVACR</sequence>
<dbReference type="InterPro" id="IPR011050">
    <property type="entry name" value="Pectin_lyase_fold/virulence"/>
</dbReference>
<dbReference type="SUPFAM" id="SSF51126">
    <property type="entry name" value="Pectin lyase-like"/>
    <property type="match status" value="1"/>
</dbReference>
<keyword evidence="2" id="KW-0732">Signal</keyword>
<dbReference type="Proteomes" id="UP000800981">
    <property type="component" value="Unassembled WGS sequence"/>
</dbReference>
<accession>A0ABX0GRD2</accession>
<dbReference type="InterPro" id="IPR012334">
    <property type="entry name" value="Pectin_lyas_fold"/>
</dbReference>
<feature type="compositionally biased region" description="Low complexity" evidence="1">
    <location>
        <begin position="78"/>
        <end position="88"/>
    </location>
</feature>
<feature type="chain" id="PRO_5045538959" description="Parallel beta helix pectate lyase-like protein" evidence="2">
    <location>
        <begin position="23"/>
        <end position="391"/>
    </location>
</feature>
<dbReference type="EMBL" id="JAANNP010000002">
    <property type="protein sequence ID" value="NHC13414.1"/>
    <property type="molecule type" value="Genomic_DNA"/>
</dbReference>
<keyword evidence="4" id="KW-1185">Reference proteome</keyword>
<evidence type="ECO:0000256" key="2">
    <source>
        <dbReference type="SAM" id="SignalP"/>
    </source>
</evidence>
<gene>
    <name evidence="3" type="ORF">G9H71_06420</name>
</gene>
<evidence type="ECO:0008006" key="5">
    <source>
        <dbReference type="Google" id="ProtNLM"/>
    </source>
</evidence>
<evidence type="ECO:0000313" key="3">
    <source>
        <dbReference type="EMBL" id="NHC13414.1"/>
    </source>
</evidence>
<dbReference type="Gene3D" id="2.160.20.10">
    <property type="entry name" value="Single-stranded right-handed beta-helix, Pectin lyase-like"/>
    <property type="match status" value="1"/>
</dbReference>
<dbReference type="SMART" id="SM00710">
    <property type="entry name" value="PbH1"/>
    <property type="match status" value="6"/>
</dbReference>
<evidence type="ECO:0000313" key="4">
    <source>
        <dbReference type="Proteomes" id="UP000800981"/>
    </source>
</evidence>
<organism evidence="3 4">
    <name type="scientific">Motilibacter deserti</name>
    <dbReference type="NCBI Taxonomy" id="2714956"/>
    <lineage>
        <taxon>Bacteria</taxon>
        <taxon>Bacillati</taxon>
        <taxon>Actinomycetota</taxon>
        <taxon>Actinomycetes</taxon>
        <taxon>Motilibacterales</taxon>
        <taxon>Motilibacteraceae</taxon>
        <taxon>Motilibacter</taxon>
    </lineage>
</organism>
<evidence type="ECO:0000256" key="1">
    <source>
        <dbReference type="SAM" id="MobiDB-lite"/>
    </source>
</evidence>
<dbReference type="InterPro" id="IPR006626">
    <property type="entry name" value="PbH1"/>
</dbReference>
<proteinExistence type="predicted"/>
<protein>
    <recommendedName>
        <fullName evidence="5">Parallel beta helix pectate lyase-like protein</fullName>
    </recommendedName>
</protein>
<name>A0ABX0GRD2_9ACTN</name>
<feature type="region of interest" description="Disordered" evidence="1">
    <location>
        <begin position="34"/>
        <end position="104"/>
    </location>
</feature>